<dbReference type="InterPro" id="IPR016181">
    <property type="entry name" value="Acyl_CoA_acyltransferase"/>
</dbReference>
<dbReference type="PROSITE" id="PS51186">
    <property type="entry name" value="GNAT"/>
    <property type="match status" value="1"/>
</dbReference>
<proteinExistence type="predicted"/>
<dbReference type="GO" id="GO:0016747">
    <property type="term" value="F:acyltransferase activity, transferring groups other than amino-acyl groups"/>
    <property type="evidence" value="ECO:0007669"/>
    <property type="project" value="InterPro"/>
</dbReference>
<evidence type="ECO:0000259" key="1">
    <source>
        <dbReference type="PROSITE" id="PS51186"/>
    </source>
</evidence>
<evidence type="ECO:0000313" key="2">
    <source>
        <dbReference type="EMBL" id="QJR02232.1"/>
    </source>
</evidence>
<dbReference type="Gene3D" id="3.40.630.30">
    <property type="match status" value="1"/>
</dbReference>
<keyword evidence="2" id="KW-0808">Transferase</keyword>
<dbReference type="Proteomes" id="UP000502611">
    <property type="component" value="Chromosome"/>
</dbReference>
<protein>
    <submittedName>
        <fullName evidence="2">GNAT family N-acetyltransferase</fullName>
    </submittedName>
</protein>
<gene>
    <name evidence="2" type="ORF">HH800_08525</name>
</gene>
<evidence type="ECO:0000313" key="3">
    <source>
        <dbReference type="Proteomes" id="UP000502611"/>
    </source>
</evidence>
<dbReference type="AlphaFoldDB" id="A0A6M4G4J0"/>
<name>A0A6M4G4J0_SPHYA</name>
<dbReference type="RefSeq" id="WP_010335971.1">
    <property type="nucleotide sequence ID" value="NZ_CP053021.1"/>
</dbReference>
<sequence>MKINEKPVQLTTRSGLELKVRRARPDDAAALTDLFRSITQEDLRFRFLSGLNVIGADQIKAMTSSDSSNIESYLVFLADGTVVATGMLACDAAGERGEVAISVHGEHHDEGIGWTLLAFLAKRATDRGLSVIESIENRGNRAAIQVERDSGFVVQPLPGDATLVLVRKMLKPA</sequence>
<reference evidence="2 3" key="1">
    <citation type="submission" date="2020-04" db="EMBL/GenBank/DDBJ databases">
        <title>The Whole Genome Analysis of High salt-tolerant Sphingobium yanoikuyae YC-XJ2 with Aryl organophosphorus flame retardants (aryl-OPFRs)-degrading capacity and characteristics of Related phosphotriesterase.</title>
        <authorList>
            <person name="Li X."/>
        </authorList>
    </citation>
    <scope>NUCLEOTIDE SEQUENCE [LARGE SCALE GENOMIC DNA]</scope>
    <source>
        <strain evidence="2 3">YC-XJ2</strain>
    </source>
</reference>
<organism evidence="2 3">
    <name type="scientific">Sphingobium yanoikuyae</name>
    <name type="common">Sphingomonas yanoikuyae</name>
    <dbReference type="NCBI Taxonomy" id="13690"/>
    <lineage>
        <taxon>Bacteria</taxon>
        <taxon>Pseudomonadati</taxon>
        <taxon>Pseudomonadota</taxon>
        <taxon>Alphaproteobacteria</taxon>
        <taxon>Sphingomonadales</taxon>
        <taxon>Sphingomonadaceae</taxon>
        <taxon>Sphingobium</taxon>
    </lineage>
</organism>
<feature type="domain" description="N-acetyltransferase" evidence="1">
    <location>
        <begin position="18"/>
        <end position="171"/>
    </location>
</feature>
<dbReference type="Pfam" id="PF00583">
    <property type="entry name" value="Acetyltransf_1"/>
    <property type="match status" value="1"/>
</dbReference>
<dbReference type="InterPro" id="IPR000182">
    <property type="entry name" value="GNAT_dom"/>
</dbReference>
<dbReference type="EMBL" id="CP053021">
    <property type="protein sequence ID" value="QJR02232.1"/>
    <property type="molecule type" value="Genomic_DNA"/>
</dbReference>
<dbReference type="SUPFAM" id="SSF55729">
    <property type="entry name" value="Acyl-CoA N-acyltransferases (Nat)"/>
    <property type="match status" value="1"/>
</dbReference>
<accession>A0A6M4G4J0</accession>